<protein>
    <recommendedName>
        <fullName evidence="3">Ketimine reductase mu-crystallin</fullName>
        <ecNumber evidence="16">1.5.1.1</ecNumber>
        <ecNumber evidence="2">1.5.1.25</ecNumber>
    </recommendedName>
    <alternativeName>
        <fullName evidence="17">1-piperideine-2-carboxylate/1-pyrroline-2-carboxylate reductase</fullName>
    </alternativeName>
    <alternativeName>
        <fullName evidence="4">NADP-regulated thyroid-hormone-binding protein</fullName>
    </alternativeName>
</protein>
<accession>A0A5N4A730</accession>
<dbReference type="PANTHER" id="PTHR13812:SF19">
    <property type="entry name" value="KETIMINE REDUCTASE MU-CRYSTALLIN"/>
    <property type="match status" value="1"/>
</dbReference>
<evidence type="ECO:0000256" key="15">
    <source>
        <dbReference type="ARBA" id="ARBA00093567"/>
    </source>
</evidence>
<dbReference type="InterPro" id="IPR023401">
    <property type="entry name" value="ODC_N"/>
</dbReference>
<dbReference type="EC" id="1.5.1.1" evidence="16"/>
<evidence type="ECO:0000256" key="16">
    <source>
        <dbReference type="ARBA" id="ARBA00093598"/>
    </source>
</evidence>
<comment type="catalytic activity">
    <reaction evidence="7">
        <text>L-proline + NADP(+) = 1-pyrroline-2-carboxylate + NADPH + H(+)</text>
        <dbReference type="Rhea" id="RHEA:20317"/>
        <dbReference type="ChEBI" id="CHEBI:15378"/>
        <dbReference type="ChEBI" id="CHEBI:39785"/>
        <dbReference type="ChEBI" id="CHEBI:57783"/>
        <dbReference type="ChEBI" id="CHEBI:58349"/>
        <dbReference type="ChEBI" id="CHEBI:60039"/>
        <dbReference type="EC" id="1.5.1.1"/>
    </reaction>
    <physiologicalReaction direction="right-to-left" evidence="7">
        <dbReference type="Rhea" id="RHEA:20319"/>
    </physiologicalReaction>
</comment>
<dbReference type="GO" id="GO:0042562">
    <property type="term" value="F:hormone binding"/>
    <property type="evidence" value="ECO:0007669"/>
    <property type="project" value="TreeGrafter"/>
</dbReference>
<evidence type="ECO:0000313" key="19">
    <source>
        <dbReference type="Proteomes" id="UP000327044"/>
    </source>
</evidence>
<comment type="caution">
    <text evidence="18">The sequence shown here is derived from an EMBL/GenBank/DDBJ whole genome shotgun (WGS) entry which is preliminary data.</text>
</comment>
<dbReference type="InterPro" id="IPR036291">
    <property type="entry name" value="NAD(P)-bd_dom_sf"/>
</dbReference>
<evidence type="ECO:0000256" key="13">
    <source>
        <dbReference type="ARBA" id="ARBA00093264"/>
    </source>
</evidence>
<comment type="subunit">
    <text evidence="15">Homodimer. Binds the thyroid hormone triiodothyronine (T3); T3 binding inhibits enzymatic activity.</text>
</comment>
<evidence type="ECO:0000313" key="18">
    <source>
        <dbReference type="EMBL" id="KAB0793115.1"/>
    </source>
</evidence>
<evidence type="ECO:0000256" key="11">
    <source>
        <dbReference type="ARBA" id="ARBA00093250"/>
    </source>
</evidence>
<dbReference type="OrthoDB" id="41492at2759"/>
<comment type="catalytic activity">
    <reaction evidence="10">
        <text>(R)-lanthionine ketimine + NADPH + 2 H(+) = (3R,5R)-1,4-thiomorpholine-3,5-dicarboxylate + NADP(+)</text>
        <dbReference type="Rhea" id="RHEA:68040"/>
        <dbReference type="ChEBI" id="CHEBI:15378"/>
        <dbReference type="ChEBI" id="CHEBI:57783"/>
        <dbReference type="ChEBI" id="CHEBI:58349"/>
        <dbReference type="ChEBI" id="CHEBI:176891"/>
        <dbReference type="ChEBI" id="CHEBI:176892"/>
    </reaction>
    <physiologicalReaction direction="left-to-right" evidence="10">
        <dbReference type="Rhea" id="RHEA:68041"/>
    </physiologicalReaction>
</comment>
<dbReference type="AlphaFoldDB" id="A0A5N4A730"/>
<evidence type="ECO:0000256" key="8">
    <source>
        <dbReference type="ARBA" id="ARBA00093226"/>
    </source>
</evidence>
<dbReference type="InParanoid" id="A0A5N4A730"/>
<comment type="catalytic activity">
    <reaction evidence="14">
        <text>L-pipecolate + NADP(+) = Delta(1)-piperideine-2-carboxylate + NADPH + H(+)</text>
        <dbReference type="Rhea" id="RHEA:12524"/>
        <dbReference type="ChEBI" id="CHEBI:15378"/>
        <dbReference type="ChEBI" id="CHEBI:57783"/>
        <dbReference type="ChEBI" id="CHEBI:58349"/>
        <dbReference type="ChEBI" id="CHEBI:61185"/>
        <dbReference type="ChEBI" id="CHEBI:77631"/>
        <dbReference type="EC" id="1.5.1.1"/>
    </reaction>
    <physiologicalReaction direction="right-to-left" evidence="14">
        <dbReference type="Rhea" id="RHEA:12526"/>
    </physiologicalReaction>
</comment>
<comment type="similarity">
    <text evidence="1">Belongs to the ornithine cyclodeaminase/mu-crystallin family.</text>
</comment>
<evidence type="ECO:0000256" key="9">
    <source>
        <dbReference type="ARBA" id="ARBA00093227"/>
    </source>
</evidence>
<dbReference type="EC" id="1.5.1.25" evidence="2"/>
<gene>
    <name evidence="18" type="ORF">PPYR_12735</name>
</gene>
<evidence type="ECO:0000256" key="14">
    <source>
        <dbReference type="ARBA" id="ARBA00093273"/>
    </source>
</evidence>
<keyword evidence="19" id="KW-1185">Reference proteome</keyword>
<dbReference type="Pfam" id="PF02423">
    <property type="entry name" value="OCD_Mu_crystall"/>
    <property type="match status" value="1"/>
</dbReference>
<dbReference type="GO" id="GO:0047127">
    <property type="term" value="F:thiomorpholine-carboxylate dehydrogenase activity"/>
    <property type="evidence" value="ECO:0007669"/>
    <property type="project" value="UniProtKB-EC"/>
</dbReference>
<dbReference type="GO" id="GO:0050241">
    <property type="term" value="F:pyrroline-2-carboxylate reductase activity"/>
    <property type="evidence" value="ECO:0007669"/>
    <property type="project" value="UniProtKB-EC"/>
</dbReference>
<evidence type="ECO:0000256" key="12">
    <source>
        <dbReference type="ARBA" id="ARBA00093263"/>
    </source>
</evidence>
<dbReference type="PIRSF" id="PIRSF001439">
    <property type="entry name" value="CryM"/>
    <property type="match status" value="1"/>
</dbReference>
<evidence type="ECO:0000256" key="17">
    <source>
        <dbReference type="ARBA" id="ARBA00093650"/>
    </source>
</evidence>
<evidence type="ECO:0000256" key="3">
    <source>
        <dbReference type="ARBA" id="ARBA00015173"/>
    </source>
</evidence>
<organism evidence="18 19">
    <name type="scientific">Photinus pyralis</name>
    <name type="common">Common eastern firefly</name>
    <name type="synonym">Lampyris pyralis</name>
    <dbReference type="NCBI Taxonomy" id="7054"/>
    <lineage>
        <taxon>Eukaryota</taxon>
        <taxon>Metazoa</taxon>
        <taxon>Ecdysozoa</taxon>
        <taxon>Arthropoda</taxon>
        <taxon>Hexapoda</taxon>
        <taxon>Insecta</taxon>
        <taxon>Pterygota</taxon>
        <taxon>Neoptera</taxon>
        <taxon>Endopterygota</taxon>
        <taxon>Coleoptera</taxon>
        <taxon>Polyphaga</taxon>
        <taxon>Elateriformia</taxon>
        <taxon>Elateroidea</taxon>
        <taxon>Lampyridae</taxon>
        <taxon>Lampyrinae</taxon>
        <taxon>Photinus</taxon>
    </lineage>
</organism>
<evidence type="ECO:0000256" key="7">
    <source>
        <dbReference type="ARBA" id="ARBA00093203"/>
    </source>
</evidence>
<comment type="catalytic activity">
    <reaction evidence="11">
        <text>(S)-cystathionine ketimine + NADH + 2 H(+) = (3R,5S)-2,3,5,6,7-pentahydro-1,4-thiazepine-3,5-dicarboxylate + NAD(+)</text>
        <dbReference type="Rhea" id="RHEA:68032"/>
        <dbReference type="ChEBI" id="CHEBI:15378"/>
        <dbReference type="ChEBI" id="CHEBI:57540"/>
        <dbReference type="ChEBI" id="CHEBI:57945"/>
        <dbReference type="ChEBI" id="CHEBI:176808"/>
        <dbReference type="ChEBI" id="CHEBI:176810"/>
    </reaction>
    <physiologicalReaction direction="left-to-right" evidence="11">
        <dbReference type="Rhea" id="RHEA:68033"/>
    </physiologicalReaction>
</comment>
<evidence type="ECO:0000256" key="1">
    <source>
        <dbReference type="ARBA" id="ARBA00008903"/>
    </source>
</evidence>
<dbReference type="Gene3D" id="3.30.1780.10">
    <property type="entry name" value="ornithine cyclodeaminase, domain 1"/>
    <property type="match status" value="1"/>
</dbReference>
<reference evidence="18 19" key="1">
    <citation type="journal article" date="2018" name="Elife">
        <title>Firefly genomes illuminate parallel origins of bioluminescence in beetles.</title>
        <authorList>
            <person name="Fallon T.R."/>
            <person name="Lower S.E."/>
            <person name="Chang C.H."/>
            <person name="Bessho-Uehara M."/>
            <person name="Martin G.J."/>
            <person name="Bewick A.J."/>
            <person name="Behringer M."/>
            <person name="Debat H.J."/>
            <person name="Wong I."/>
            <person name="Day J.C."/>
            <person name="Suvorov A."/>
            <person name="Silva C.J."/>
            <person name="Stanger-Hall K.F."/>
            <person name="Hall D.W."/>
            <person name="Schmitz R.J."/>
            <person name="Nelson D.R."/>
            <person name="Lewis S.M."/>
            <person name="Shigenobu S."/>
            <person name="Bybee S.M."/>
            <person name="Larracuente A.M."/>
            <person name="Oba Y."/>
            <person name="Weng J.K."/>
        </authorList>
    </citation>
    <scope>NUCLEOTIDE SEQUENCE [LARGE SCALE GENOMIC DNA]</scope>
    <source>
        <strain evidence="18">1611_PpyrPB1</strain>
        <tissue evidence="18">Whole body</tissue>
    </source>
</reference>
<evidence type="ECO:0000256" key="2">
    <source>
        <dbReference type="ARBA" id="ARBA00012883"/>
    </source>
</evidence>
<dbReference type="PANTHER" id="PTHR13812">
    <property type="entry name" value="KETIMINE REDUCTASE MU-CRYSTALLIN"/>
    <property type="match status" value="1"/>
</dbReference>
<dbReference type="EMBL" id="VVIM01000009">
    <property type="protein sequence ID" value="KAB0793115.1"/>
    <property type="molecule type" value="Genomic_DNA"/>
</dbReference>
<name>A0A5N4A730_PHOPY</name>
<evidence type="ECO:0000256" key="4">
    <source>
        <dbReference type="ARBA" id="ARBA00033420"/>
    </source>
</evidence>
<comment type="catalytic activity">
    <reaction evidence="12">
        <text>(3R)-1,4-thiomorpholine-3-carboxylate + NADP(+) = 3,4-dehydrothiomorpholine-3-carboxylate + NADPH + 2 H(+)</text>
        <dbReference type="Rhea" id="RHEA:12500"/>
        <dbReference type="ChEBI" id="CHEBI:15378"/>
        <dbReference type="ChEBI" id="CHEBI:57783"/>
        <dbReference type="ChEBI" id="CHEBI:58349"/>
        <dbReference type="ChEBI" id="CHEBI:58517"/>
        <dbReference type="ChEBI" id="CHEBI:176873"/>
        <dbReference type="EC" id="1.5.1.25"/>
    </reaction>
    <physiologicalReaction direction="right-to-left" evidence="12">
        <dbReference type="Rhea" id="RHEA:12502"/>
    </physiologicalReaction>
</comment>
<dbReference type="GO" id="GO:0005737">
    <property type="term" value="C:cytoplasm"/>
    <property type="evidence" value="ECO:0007669"/>
    <property type="project" value="TreeGrafter"/>
</dbReference>
<comment type="catalytic activity">
    <reaction evidence="9">
        <text>(S)-cystathionine ketimine + NADPH + 2 H(+) = (3R,5S)-2,3,5,6,7-pentahydro-1,4-thiazepine-3,5-dicarboxylate + NADP(+)</text>
        <dbReference type="Rhea" id="RHEA:68036"/>
        <dbReference type="ChEBI" id="CHEBI:15378"/>
        <dbReference type="ChEBI" id="CHEBI:57783"/>
        <dbReference type="ChEBI" id="CHEBI:58349"/>
        <dbReference type="ChEBI" id="CHEBI:176808"/>
        <dbReference type="ChEBI" id="CHEBI:176810"/>
    </reaction>
    <physiologicalReaction direction="left-to-right" evidence="9">
        <dbReference type="Rhea" id="RHEA:68037"/>
    </physiologicalReaction>
</comment>
<comment type="catalytic activity">
    <reaction evidence="8">
        <text>(3R)-1,4-thiomorpholine-3-carboxylate + NAD(+) = 3,4-dehydrothiomorpholine-3-carboxylate + NADH + 2 H(+)</text>
        <dbReference type="Rhea" id="RHEA:12504"/>
        <dbReference type="ChEBI" id="CHEBI:15378"/>
        <dbReference type="ChEBI" id="CHEBI:57540"/>
        <dbReference type="ChEBI" id="CHEBI:57945"/>
        <dbReference type="ChEBI" id="CHEBI:58517"/>
        <dbReference type="ChEBI" id="CHEBI:176873"/>
        <dbReference type="EC" id="1.5.1.25"/>
    </reaction>
    <physiologicalReaction direction="right-to-left" evidence="8">
        <dbReference type="Rhea" id="RHEA:12506"/>
    </physiologicalReaction>
</comment>
<sequence>MPSLVQISEEDVRGLLKWDHTFKAVECALEGVTRGWVSQTSQWMSLGQTENIMIILPGYLNHEKYGGIAYKFFTIFPSNDRPMFTHIALMNENSGEIKAMIFGNDITEWRTAAASVVATKHLIGARPQKILAICGAGAEGRAHAVAFQHFFNYEQVRIWNRTPSRAQKLVEALNHNLSQPIFLAAETVEECLKNADVIVTATPGDDVIVQLKWVKPGAHINAIGVSSTGTELDIPTYKAGHVYVDSIENVKHRLQHLQAHGIQFKAQIGDLITKSAVPPESTEITIFQSLGMGSEDCAMARMIYDLHMNKFKTAS</sequence>
<comment type="catalytic activity">
    <reaction evidence="13">
        <text>L-proline + NAD(+) = 1-pyrroline-2-carboxylate + NADH + H(+)</text>
        <dbReference type="Rhea" id="RHEA:20321"/>
        <dbReference type="ChEBI" id="CHEBI:15378"/>
        <dbReference type="ChEBI" id="CHEBI:39785"/>
        <dbReference type="ChEBI" id="CHEBI:57540"/>
        <dbReference type="ChEBI" id="CHEBI:57945"/>
        <dbReference type="ChEBI" id="CHEBI:60039"/>
        <dbReference type="EC" id="1.5.1.1"/>
    </reaction>
    <physiologicalReaction direction="right-to-left" evidence="13">
        <dbReference type="Rhea" id="RHEA:20323"/>
    </physiologicalReaction>
</comment>
<proteinExistence type="inferred from homology"/>
<dbReference type="Gene3D" id="3.40.50.720">
    <property type="entry name" value="NAD(P)-binding Rossmann-like Domain"/>
    <property type="match status" value="1"/>
</dbReference>
<evidence type="ECO:0000256" key="5">
    <source>
        <dbReference type="ARBA" id="ARBA00093190"/>
    </source>
</evidence>
<evidence type="ECO:0000256" key="10">
    <source>
        <dbReference type="ARBA" id="ARBA00093248"/>
    </source>
</evidence>
<dbReference type="SUPFAM" id="SSF51735">
    <property type="entry name" value="NAD(P)-binding Rossmann-fold domains"/>
    <property type="match status" value="1"/>
</dbReference>
<comment type="catalytic activity">
    <reaction evidence="6">
        <text>Delta(2)-thiazoline-2-carboxylate + NADPH + 2 H(+) = L-thiazolidine-2-carboxylate + NADP(+)</text>
        <dbReference type="Rhea" id="RHEA:68072"/>
        <dbReference type="ChEBI" id="CHEBI:15378"/>
        <dbReference type="ChEBI" id="CHEBI:57783"/>
        <dbReference type="ChEBI" id="CHEBI:58349"/>
        <dbReference type="ChEBI" id="CHEBI:176895"/>
        <dbReference type="ChEBI" id="CHEBI:176896"/>
    </reaction>
    <physiologicalReaction direction="left-to-right" evidence="6">
        <dbReference type="Rhea" id="RHEA:68073"/>
    </physiologicalReaction>
</comment>
<dbReference type="InterPro" id="IPR003462">
    <property type="entry name" value="ODC_Mu_crystall"/>
</dbReference>
<dbReference type="Proteomes" id="UP000327044">
    <property type="component" value="Unassembled WGS sequence"/>
</dbReference>
<evidence type="ECO:0000256" key="6">
    <source>
        <dbReference type="ARBA" id="ARBA00093197"/>
    </source>
</evidence>
<dbReference type="FunCoup" id="A0A5N4A730">
    <property type="interactions" value="11"/>
</dbReference>
<comment type="catalytic activity">
    <reaction evidence="5">
        <text>L-pipecolate + NAD(+) = Delta(1)-piperideine-2-carboxylate + NADH + H(+)</text>
        <dbReference type="Rhea" id="RHEA:30807"/>
        <dbReference type="ChEBI" id="CHEBI:15378"/>
        <dbReference type="ChEBI" id="CHEBI:57540"/>
        <dbReference type="ChEBI" id="CHEBI:57945"/>
        <dbReference type="ChEBI" id="CHEBI:61185"/>
        <dbReference type="ChEBI" id="CHEBI:77631"/>
        <dbReference type="EC" id="1.5.1.1"/>
    </reaction>
    <physiologicalReaction direction="right-to-left" evidence="5">
        <dbReference type="Rhea" id="RHEA:30809"/>
    </physiologicalReaction>
</comment>